<dbReference type="KEGG" id="lrz:BJI69_08040"/>
<dbReference type="Proteomes" id="UP000182987">
    <property type="component" value="Chromosome"/>
</dbReference>
<proteinExistence type="predicted"/>
<dbReference type="Pfam" id="PF14237">
    <property type="entry name" value="GYF_2"/>
    <property type="match status" value="1"/>
</dbReference>
<dbReference type="SUPFAM" id="SSF55277">
    <property type="entry name" value="GYF domain"/>
    <property type="match status" value="1"/>
</dbReference>
<dbReference type="InterPro" id="IPR025640">
    <property type="entry name" value="GYF_2"/>
</dbReference>
<evidence type="ECO:0000313" key="1">
    <source>
        <dbReference type="EMBL" id="APG03862.1"/>
    </source>
</evidence>
<dbReference type="AlphaFoldDB" id="A0A0G9H9W0"/>
<dbReference type="InterPro" id="IPR035445">
    <property type="entry name" value="GYF-like_dom_sf"/>
</dbReference>
<organism evidence="1 2">
    <name type="scientific">Luteibacter rhizovicinus DSM 16549</name>
    <dbReference type="NCBI Taxonomy" id="1440763"/>
    <lineage>
        <taxon>Bacteria</taxon>
        <taxon>Pseudomonadati</taxon>
        <taxon>Pseudomonadota</taxon>
        <taxon>Gammaproteobacteria</taxon>
        <taxon>Lysobacterales</taxon>
        <taxon>Rhodanobacteraceae</taxon>
        <taxon>Luteibacter</taxon>
    </lineage>
</organism>
<evidence type="ECO:0000313" key="2">
    <source>
        <dbReference type="Proteomes" id="UP000182987"/>
    </source>
</evidence>
<dbReference type="PATRIC" id="fig|1440763.5.peg.2762"/>
<protein>
    <submittedName>
        <fullName evidence="1">Uncharacterized protein</fullName>
    </submittedName>
</protein>
<dbReference type="OrthoDB" id="115249at2"/>
<dbReference type="STRING" id="1440763.BJI69_08040"/>
<reference evidence="2" key="1">
    <citation type="submission" date="2016-09" db="EMBL/GenBank/DDBJ databases">
        <authorList>
            <person name="Lysoe E."/>
        </authorList>
    </citation>
    <scope>NUCLEOTIDE SEQUENCE [LARGE SCALE GENOMIC DNA]</scope>
    <source>
        <strain evidence="2">LJ96T</strain>
    </source>
</reference>
<dbReference type="EMBL" id="CP017480">
    <property type="protein sequence ID" value="APG03862.1"/>
    <property type="molecule type" value="Genomic_DNA"/>
</dbReference>
<sequence>MEDAQIWLGLNGQRFGPYTGATVKRWQQQGILDSGTLCWREGMMEWLPLDTFLRENPVDDAVAEPPSFEAPPPGLTPRAPVAVVPRDDVPVAPSLHWGWVALLSVLTLGIFVLVWMFVQSTWVKKIDPRSSATTYFIIGIACGFAAGLGNRYTALGYGLQLVDIVFIYAGYFSMSSSLKRFGIERGLPMDIGGVTLFFFTTWYLQGQLTRIANWQRTGVIEDAPKGIFWALYAVLLVLIFLLVLIAVQLFR</sequence>
<gene>
    <name evidence="1" type="ORF">BJI69_08040</name>
</gene>
<accession>A0A0G9H9W0</accession>
<keyword evidence="2" id="KW-1185">Reference proteome</keyword>
<dbReference type="RefSeq" id="WP_046968381.1">
    <property type="nucleotide sequence ID" value="NZ_CP017480.1"/>
</dbReference>
<name>A0A0G9H9W0_9GAMM</name>